<dbReference type="OrthoDB" id="9791620at2"/>
<feature type="coiled-coil region" evidence="1">
    <location>
        <begin position="525"/>
        <end position="552"/>
    </location>
</feature>
<gene>
    <name evidence="3" type="ORF">SAMN02745724_01515</name>
</gene>
<dbReference type="AlphaFoldDB" id="A0A1I1IKG0"/>
<dbReference type="InterPro" id="IPR027417">
    <property type="entry name" value="P-loop_NTPase"/>
</dbReference>
<dbReference type="SUPFAM" id="SSF89550">
    <property type="entry name" value="PHP domain-like"/>
    <property type="match status" value="1"/>
</dbReference>
<feature type="domain" description="Rad50/SbcC-type AAA" evidence="2">
    <location>
        <begin position="304"/>
        <end position="546"/>
    </location>
</feature>
<evidence type="ECO:0000259" key="2">
    <source>
        <dbReference type="Pfam" id="PF13476"/>
    </source>
</evidence>
<reference evidence="3 4" key="1">
    <citation type="submission" date="2016-10" db="EMBL/GenBank/DDBJ databases">
        <authorList>
            <person name="de Groot N.N."/>
        </authorList>
    </citation>
    <scope>NUCLEOTIDE SEQUENCE [LARGE SCALE GENOMIC DNA]</scope>
    <source>
        <strain evidence="3 4">DSM 6059</strain>
    </source>
</reference>
<organism evidence="3 4">
    <name type="scientific">Pseudoalteromonas denitrificans DSM 6059</name>
    <dbReference type="NCBI Taxonomy" id="1123010"/>
    <lineage>
        <taxon>Bacteria</taxon>
        <taxon>Pseudomonadati</taxon>
        <taxon>Pseudomonadota</taxon>
        <taxon>Gammaproteobacteria</taxon>
        <taxon>Alteromonadales</taxon>
        <taxon>Pseudoalteromonadaceae</taxon>
        <taxon>Pseudoalteromonas</taxon>
    </lineage>
</organism>
<dbReference type="EMBL" id="FOLO01000008">
    <property type="protein sequence ID" value="SFC36726.1"/>
    <property type="molecule type" value="Genomic_DNA"/>
</dbReference>
<dbReference type="Proteomes" id="UP000198862">
    <property type="component" value="Unassembled WGS sequence"/>
</dbReference>
<proteinExistence type="predicted"/>
<protein>
    <submittedName>
        <fullName evidence="3">AAA domain-containing protein</fullName>
    </submittedName>
</protein>
<dbReference type="Gene3D" id="3.40.50.300">
    <property type="entry name" value="P-loop containing nucleotide triphosphate hydrolases"/>
    <property type="match status" value="2"/>
</dbReference>
<evidence type="ECO:0000313" key="4">
    <source>
        <dbReference type="Proteomes" id="UP000198862"/>
    </source>
</evidence>
<dbReference type="PANTHER" id="PTHR32182">
    <property type="entry name" value="DNA REPLICATION AND REPAIR PROTEIN RECF"/>
    <property type="match status" value="1"/>
</dbReference>
<dbReference type="InterPro" id="IPR054787">
    <property type="entry name" value="TrlF_ATPase"/>
</dbReference>
<dbReference type="PANTHER" id="PTHR32182:SF22">
    <property type="entry name" value="ATP-DEPENDENT ENDONUCLEASE, OLD FAMILY-RELATED"/>
    <property type="match status" value="1"/>
</dbReference>
<sequence length="907" mass="102567">MIGSVWNKWDLHIHSPFTHQNGQFNGATIDEYVDKIIEEKLSLIGVTNYFYFADGELEAIRQSIANKNAATTALGNVEFRINQQNKDGEWINIHCLFSDKLSTQKINTVLSTFPIFNTTDNDKTIYCSKSSIENSGIQISDAVVDFKLLLKHLNENLRFGIDYLIAVCPNGYGGFRPNMKEGRSTALAKEIEKQGQIILARAEDRNFFLKNLARFDGATEKPVFACSDAHSLNGLGNAKNGSFGIGENYTWVKAKPTFEGLRQTLIEPDSRVQQTDNFVENIFMKPRFKSIELGGEIFPAQAIKFEQQTIPLNPNMVAIIGGRGTGKSLFLDAMHSLFNHNSKSHNARDVNVKSLSITLDQGDGTELTFNAKDDTYSYLHVSQGDIQKFSKEPSELSDEIKRMLGIRYVAFDPVTSSEITENIGKYRSFVQYWESSDPQGNRINTPTHQQGIIDMHTKLMATLTNPQNKQLIAQYQQNLKAANEKRTIITEFREVEAVIQRATSDINQSLNTINMKQEALNKVPLLQVAVTLEKITENIKALEAEISQLDLNNVAIVTSFKEQGIHQDISSLLSKVSESQLAIDNANAKLTEVDQRTSQYHDYVKRRSELVLNYRTYLNQQKDSIDNAFTSLKEQKEHWDVEQNQLVNNMLSDIKINGSITFNVNRFYQGLEDCINRGKFRSTQNKTSMQRLQETFGVITINDFFELIAGIQKITCEGEVSENGEPKLIAIEDLFWKSEYFNQGGRFELLNYLFSPESVKNYLYVNADFEYKGKTVDKLSVGQRGTFYVCLKLATDPFGSPFVFDQPEDDLDNNFIMEQLVPLFSQIKKYRQVIIVTHNANLVVNTDAEQIIVANNEGEVISYETGALEDGSVVDNFGTRASICNILEGGSYAFEKRERKYGIQALV</sequence>
<dbReference type="GO" id="GO:0016887">
    <property type="term" value="F:ATP hydrolysis activity"/>
    <property type="evidence" value="ECO:0007669"/>
    <property type="project" value="InterPro"/>
</dbReference>
<dbReference type="Pfam" id="PF13476">
    <property type="entry name" value="AAA_23"/>
    <property type="match status" value="1"/>
</dbReference>
<dbReference type="Gene3D" id="3.20.20.140">
    <property type="entry name" value="Metal-dependent hydrolases"/>
    <property type="match status" value="1"/>
</dbReference>
<evidence type="ECO:0000313" key="3">
    <source>
        <dbReference type="EMBL" id="SFC36726.1"/>
    </source>
</evidence>
<accession>A0A1I1IKG0</accession>
<dbReference type="InterPro" id="IPR016195">
    <property type="entry name" value="Pol/histidinol_Pase-like"/>
</dbReference>
<keyword evidence="1" id="KW-0175">Coiled coil</keyword>
<dbReference type="STRING" id="1123010.SAMN02745724_01515"/>
<dbReference type="SUPFAM" id="SSF52540">
    <property type="entry name" value="P-loop containing nucleoside triphosphate hydrolases"/>
    <property type="match status" value="1"/>
</dbReference>
<dbReference type="GO" id="GO:0006302">
    <property type="term" value="P:double-strand break repair"/>
    <property type="evidence" value="ECO:0007669"/>
    <property type="project" value="InterPro"/>
</dbReference>
<evidence type="ECO:0000256" key="1">
    <source>
        <dbReference type="SAM" id="Coils"/>
    </source>
</evidence>
<keyword evidence="4" id="KW-1185">Reference proteome</keyword>
<name>A0A1I1IKG0_9GAMM</name>
<dbReference type="InterPro" id="IPR038729">
    <property type="entry name" value="Rad50/SbcC_AAA"/>
</dbReference>
<dbReference type="RefSeq" id="WP_091982404.1">
    <property type="nucleotide sequence ID" value="NZ_FOLO01000008.1"/>
</dbReference>
<dbReference type="NCBIfam" id="NF045780">
    <property type="entry name" value="TrlF_fam_ATP"/>
    <property type="match status" value="1"/>
</dbReference>
<dbReference type="GO" id="GO:0000731">
    <property type="term" value="P:DNA synthesis involved in DNA repair"/>
    <property type="evidence" value="ECO:0007669"/>
    <property type="project" value="TreeGrafter"/>
</dbReference>